<dbReference type="GeneID" id="114828045"/>
<dbReference type="Proteomes" id="UP000694867">
    <property type="component" value="Unplaced"/>
</dbReference>
<accession>A0AAJ7SD60</accession>
<name>A0AAJ7SD60_9ACAR</name>
<feature type="non-terminal residue" evidence="2">
    <location>
        <position position="1"/>
    </location>
</feature>
<evidence type="ECO:0000313" key="1">
    <source>
        <dbReference type="Proteomes" id="UP000694867"/>
    </source>
</evidence>
<proteinExistence type="predicted"/>
<reference evidence="2" key="1">
    <citation type="submission" date="2025-08" db="UniProtKB">
        <authorList>
            <consortium name="RefSeq"/>
        </authorList>
    </citation>
    <scope>IDENTIFICATION</scope>
</reference>
<protein>
    <submittedName>
        <fullName evidence="2">Uncharacterized protein LOC114828045</fullName>
    </submittedName>
</protein>
<keyword evidence="1" id="KW-1185">Reference proteome</keyword>
<dbReference type="KEGG" id="goe:114828045"/>
<dbReference type="RefSeq" id="XP_028966502.1">
    <property type="nucleotide sequence ID" value="XM_029110669.1"/>
</dbReference>
<organism evidence="1 2">
    <name type="scientific">Galendromus occidentalis</name>
    <name type="common">western predatory mite</name>
    <dbReference type="NCBI Taxonomy" id="34638"/>
    <lineage>
        <taxon>Eukaryota</taxon>
        <taxon>Metazoa</taxon>
        <taxon>Ecdysozoa</taxon>
        <taxon>Arthropoda</taxon>
        <taxon>Chelicerata</taxon>
        <taxon>Arachnida</taxon>
        <taxon>Acari</taxon>
        <taxon>Parasitiformes</taxon>
        <taxon>Mesostigmata</taxon>
        <taxon>Gamasina</taxon>
        <taxon>Phytoseioidea</taxon>
        <taxon>Phytoseiidae</taxon>
        <taxon>Typhlodrominae</taxon>
        <taxon>Galendromus</taxon>
    </lineage>
</organism>
<sequence>VSYKLYADDLKVFCRLTPETSVLLQRTVDGVSHWCYLNDLGVTITPTLDFSAHIADTLLIASRLTGTIMRSFIVRDPTFYIHLYRSLILPRLTYCCEIWRPYLKKEIKALDRLQNSFIRRVAYRCDVDRETIALESQS</sequence>
<dbReference type="AlphaFoldDB" id="A0AAJ7SD60"/>
<evidence type="ECO:0000313" key="2">
    <source>
        <dbReference type="RefSeq" id="XP_028966502.1"/>
    </source>
</evidence>
<dbReference type="PRINTS" id="PR01345">
    <property type="entry name" value="CERVTRCPTASE"/>
</dbReference>
<gene>
    <name evidence="2" type="primary">LOC114828045</name>
</gene>